<keyword evidence="1" id="KW-0472">Membrane</keyword>
<evidence type="ECO:0000256" key="1">
    <source>
        <dbReference type="SAM" id="Phobius"/>
    </source>
</evidence>
<dbReference type="EMBL" id="REFV01000018">
    <property type="protein sequence ID" value="RMB56327.1"/>
    <property type="molecule type" value="Genomic_DNA"/>
</dbReference>
<accession>A0A3M0FWH1</accession>
<dbReference type="Proteomes" id="UP000281985">
    <property type="component" value="Unassembled WGS sequence"/>
</dbReference>
<sequence length="253" mass="29649">MIKFFRRIRQQLLSENKFSKYLLYAIGEIVLVVIGILIALQINNWNESRIRSKEELSILKSLKTGLETDLEDLRYNANSIRKSIGFADKVIMSIEKDDAYHDSIPDQIGIAMFPVKFVYSTTAFETLKAKGIDLLSNIQLRDAIVGVYDSGYDFFIETEKAITLDEAERGLVEVFPEHFEESYVFNFDKQGFEPRLIPLDFERLKQDQEFRYFLKSYRNRLDIFSKFHYNTNMIPQVENLIGLLDKEINRLEP</sequence>
<keyword evidence="1" id="KW-1133">Transmembrane helix</keyword>
<dbReference type="Pfam" id="PF19578">
    <property type="entry name" value="DUF6090"/>
    <property type="match status" value="1"/>
</dbReference>
<keyword evidence="1" id="KW-0812">Transmembrane</keyword>
<proteinExistence type="predicted"/>
<keyword evidence="3" id="KW-1185">Reference proteome</keyword>
<dbReference type="OrthoDB" id="821805at2"/>
<name>A0A3M0FWH1_9FLAO</name>
<evidence type="ECO:0000313" key="2">
    <source>
        <dbReference type="EMBL" id="RMB56327.1"/>
    </source>
</evidence>
<organism evidence="2 3">
    <name type="scientific">Dokdonia sinensis</name>
    <dbReference type="NCBI Taxonomy" id="2479847"/>
    <lineage>
        <taxon>Bacteria</taxon>
        <taxon>Pseudomonadati</taxon>
        <taxon>Bacteroidota</taxon>
        <taxon>Flavobacteriia</taxon>
        <taxon>Flavobacteriales</taxon>
        <taxon>Flavobacteriaceae</taxon>
        <taxon>Dokdonia</taxon>
    </lineage>
</organism>
<dbReference type="InterPro" id="IPR045749">
    <property type="entry name" value="DUF6090"/>
</dbReference>
<evidence type="ECO:0000313" key="3">
    <source>
        <dbReference type="Proteomes" id="UP000281985"/>
    </source>
</evidence>
<gene>
    <name evidence="2" type="ORF">EAX61_14675</name>
</gene>
<reference evidence="2 3" key="1">
    <citation type="submission" date="2018-10" db="EMBL/GenBank/DDBJ databases">
        <title>Dokdonia luteus sp. nov., isolated from sea water.</title>
        <authorList>
            <person name="Zhou L.Y."/>
            <person name="Du Z.J."/>
        </authorList>
    </citation>
    <scope>NUCLEOTIDE SEQUENCE [LARGE SCALE GENOMIC DNA]</scope>
    <source>
        <strain evidence="2 3">SH27</strain>
    </source>
</reference>
<feature type="transmembrane region" description="Helical" evidence="1">
    <location>
        <begin position="21"/>
        <end position="42"/>
    </location>
</feature>
<protein>
    <submittedName>
        <fullName evidence="2">Uncharacterized protein</fullName>
    </submittedName>
</protein>
<dbReference type="AlphaFoldDB" id="A0A3M0FWH1"/>
<comment type="caution">
    <text evidence="2">The sequence shown here is derived from an EMBL/GenBank/DDBJ whole genome shotgun (WGS) entry which is preliminary data.</text>
</comment>
<dbReference type="RefSeq" id="WP_121918467.1">
    <property type="nucleotide sequence ID" value="NZ_REFV01000018.1"/>
</dbReference>